<dbReference type="InterPro" id="IPR036983">
    <property type="entry name" value="AIM24_sf"/>
</dbReference>
<dbReference type="SUPFAM" id="SSF51219">
    <property type="entry name" value="TRAP-like"/>
    <property type="match status" value="1"/>
</dbReference>
<organism evidence="1 2">
    <name type="scientific">Candidatus Eubacterium avistercoris</name>
    <dbReference type="NCBI Taxonomy" id="2838567"/>
    <lineage>
        <taxon>Bacteria</taxon>
        <taxon>Bacillati</taxon>
        <taxon>Bacillota</taxon>
        <taxon>Clostridia</taxon>
        <taxon>Eubacteriales</taxon>
        <taxon>Eubacteriaceae</taxon>
        <taxon>Eubacterium</taxon>
    </lineage>
</organism>
<dbReference type="InterPro" id="IPR002838">
    <property type="entry name" value="AIM24"/>
</dbReference>
<dbReference type="Gene3D" id="3.60.160.10">
    <property type="entry name" value="Mitochondrial biogenesis AIM24"/>
    <property type="match status" value="1"/>
</dbReference>
<dbReference type="EMBL" id="DXCH01000291">
    <property type="protein sequence ID" value="HIZ08424.1"/>
    <property type="molecule type" value="Genomic_DNA"/>
</dbReference>
<name>A0A9D2IGH9_9FIRM</name>
<dbReference type="NCBIfam" id="TIGR00266">
    <property type="entry name" value="TIGR00266 family protein"/>
    <property type="match status" value="1"/>
</dbReference>
<evidence type="ECO:0000313" key="2">
    <source>
        <dbReference type="Proteomes" id="UP000824024"/>
    </source>
</evidence>
<dbReference type="AlphaFoldDB" id="A0A9D2IGH9"/>
<dbReference type="PANTHER" id="PTHR43657">
    <property type="entry name" value="TRYPTOPHAN RNA-BINDING ATTENUATOR PROTEIN-LIKE PROTEIN"/>
    <property type="match status" value="1"/>
</dbReference>
<sequence>MQYTIQGDNLPVVICRLEQNEQMITERGAMAWMSPNMTMETTTGGGMGKAFGRMFSGDSMFQNIYTAKGAEGEIAFASSFPGEIRAFQVGPGQEYILQKRSFLASEAGVSLSVHFHKKVASGLFGGEGFILQKVSGSGIVFVEFDGSIIEYELTAGQKIIVDTGNLAAMSATCKMDIQTVPGLKNKVFGGEGFFHTVVTGPGHVWLQTMPVSSVADALRPYFPSSGN</sequence>
<reference evidence="1" key="2">
    <citation type="submission" date="2021-04" db="EMBL/GenBank/DDBJ databases">
        <authorList>
            <person name="Gilroy R."/>
        </authorList>
    </citation>
    <scope>NUCLEOTIDE SEQUENCE</scope>
    <source>
        <strain evidence="1">CHK192-9172</strain>
    </source>
</reference>
<dbReference type="Pfam" id="PF01987">
    <property type="entry name" value="AIM24"/>
    <property type="match status" value="1"/>
</dbReference>
<dbReference type="Proteomes" id="UP000824024">
    <property type="component" value="Unassembled WGS sequence"/>
</dbReference>
<dbReference type="InterPro" id="IPR016031">
    <property type="entry name" value="Trp_RNA-bd_attenuator-like_dom"/>
</dbReference>
<protein>
    <submittedName>
        <fullName evidence="1">TIGR00266 family protein</fullName>
    </submittedName>
</protein>
<proteinExistence type="predicted"/>
<evidence type="ECO:0000313" key="1">
    <source>
        <dbReference type="EMBL" id="HIZ08424.1"/>
    </source>
</evidence>
<comment type="caution">
    <text evidence="1">The sequence shown here is derived from an EMBL/GenBank/DDBJ whole genome shotgun (WGS) entry which is preliminary data.</text>
</comment>
<accession>A0A9D2IGH9</accession>
<gene>
    <name evidence="1" type="ORF">IAA08_10895</name>
</gene>
<dbReference type="PANTHER" id="PTHR43657:SF1">
    <property type="entry name" value="ALTERED INHERITANCE OF MITOCHONDRIA PROTEIN 24, MITOCHONDRIAL"/>
    <property type="match status" value="1"/>
</dbReference>
<reference evidence="1" key="1">
    <citation type="journal article" date="2021" name="PeerJ">
        <title>Extensive microbial diversity within the chicken gut microbiome revealed by metagenomics and culture.</title>
        <authorList>
            <person name="Gilroy R."/>
            <person name="Ravi A."/>
            <person name="Getino M."/>
            <person name="Pursley I."/>
            <person name="Horton D.L."/>
            <person name="Alikhan N.F."/>
            <person name="Baker D."/>
            <person name="Gharbi K."/>
            <person name="Hall N."/>
            <person name="Watson M."/>
            <person name="Adriaenssens E.M."/>
            <person name="Foster-Nyarko E."/>
            <person name="Jarju S."/>
            <person name="Secka A."/>
            <person name="Antonio M."/>
            <person name="Oren A."/>
            <person name="Chaudhuri R.R."/>
            <person name="La Ragione R."/>
            <person name="Hildebrand F."/>
            <person name="Pallen M.J."/>
        </authorList>
    </citation>
    <scope>NUCLEOTIDE SEQUENCE</scope>
    <source>
        <strain evidence="1">CHK192-9172</strain>
    </source>
</reference>